<evidence type="ECO:0000313" key="3">
    <source>
        <dbReference type="Proteomes" id="UP001157069"/>
    </source>
</evidence>
<feature type="compositionally biased region" description="Pro residues" evidence="1">
    <location>
        <begin position="27"/>
        <end position="36"/>
    </location>
</feature>
<sequence>MPHTPRADPEGDDDEQRPRRPRRRVTTPPPAGSDPHPTPEPKRHTPTENDERMRREKPPHY</sequence>
<dbReference type="EMBL" id="BSVA01000001">
    <property type="protein sequence ID" value="GMA91429.1"/>
    <property type="molecule type" value="Genomic_DNA"/>
</dbReference>
<evidence type="ECO:0000256" key="1">
    <source>
        <dbReference type="SAM" id="MobiDB-lite"/>
    </source>
</evidence>
<dbReference type="Proteomes" id="UP001157069">
    <property type="component" value="Unassembled WGS sequence"/>
</dbReference>
<name>A0ABQ6JWE9_9MICO</name>
<proteinExistence type="predicted"/>
<comment type="caution">
    <text evidence="2">The sequence shown here is derived from an EMBL/GenBank/DDBJ whole genome shotgun (WGS) entry which is preliminary data.</text>
</comment>
<keyword evidence="3" id="KW-1185">Reference proteome</keyword>
<evidence type="ECO:0000313" key="2">
    <source>
        <dbReference type="EMBL" id="GMA91429.1"/>
    </source>
</evidence>
<reference evidence="3" key="1">
    <citation type="journal article" date="2019" name="Int. J. Syst. Evol. Microbiol.">
        <title>The Global Catalogue of Microorganisms (GCM) 10K type strain sequencing project: providing services to taxonomists for standard genome sequencing and annotation.</title>
        <authorList>
            <consortium name="The Broad Institute Genomics Platform"/>
            <consortium name="The Broad Institute Genome Sequencing Center for Infectious Disease"/>
            <person name="Wu L."/>
            <person name="Ma J."/>
        </authorList>
    </citation>
    <scope>NUCLEOTIDE SEQUENCE [LARGE SCALE GENOMIC DNA]</scope>
    <source>
        <strain evidence="3">NBRC 108755</strain>
    </source>
</reference>
<organism evidence="2 3">
    <name type="scientific">Homoserinibacter gongjuensis</name>
    <dbReference type="NCBI Taxonomy" id="1162968"/>
    <lineage>
        <taxon>Bacteria</taxon>
        <taxon>Bacillati</taxon>
        <taxon>Actinomycetota</taxon>
        <taxon>Actinomycetes</taxon>
        <taxon>Micrococcales</taxon>
        <taxon>Microbacteriaceae</taxon>
        <taxon>Homoserinibacter</taxon>
    </lineage>
</organism>
<feature type="region of interest" description="Disordered" evidence="1">
    <location>
        <begin position="1"/>
        <end position="61"/>
    </location>
</feature>
<protein>
    <submittedName>
        <fullName evidence="2">Uncharacterized protein</fullName>
    </submittedName>
</protein>
<accession>A0ABQ6JWE9</accession>
<feature type="compositionally biased region" description="Basic and acidic residues" evidence="1">
    <location>
        <begin position="37"/>
        <end position="61"/>
    </location>
</feature>
<gene>
    <name evidence="2" type="ORF">GCM10025869_19580</name>
</gene>